<reference evidence="9" key="1">
    <citation type="submission" date="2025-08" db="UniProtKB">
        <authorList>
            <consortium name="RefSeq"/>
        </authorList>
    </citation>
    <scope>IDENTIFICATION</scope>
    <source>
        <strain evidence="9">Quisiro</strain>
        <tissue evidence="9">Liver</tissue>
    </source>
</reference>
<dbReference type="SMART" id="SM00020">
    <property type="entry name" value="Tryp_SPc"/>
    <property type="match status" value="2"/>
</dbReference>
<dbReference type="Pfam" id="PF00089">
    <property type="entry name" value="Trypsin"/>
    <property type="match status" value="2"/>
</dbReference>
<dbReference type="KEGG" id="alim:106535246"/>
<keyword evidence="1 5" id="KW-0645">Protease</keyword>
<dbReference type="PRINTS" id="PR00722">
    <property type="entry name" value="CHYMOTRYPSIN"/>
</dbReference>
<evidence type="ECO:0000256" key="1">
    <source>
        <dbReference type="ARBA" id="ARBA00022670"/>
    </source>
</evidence>
<sequence length="585" mass="65196">MKVQLSRSQVDRSWNQADMLLWVSCLLCFCVDALQTGRDLNLNQNQLNWTLVNQTQSFFSGRFGLSDVAGVRSFPPEQEVETRIIGGQEAWAHSWPWQVSLQFSSMSACGGAIIGPQWVISAAHCFTRYNKEALWKVLAGRHDLDKPQEPEEQLVKVSRLVSHHGYDTKTKESDVALLKLEHPLVFNEFVRPIDVWMGPLLDLTKCTITGWGSTRENGPRVNRLQEVNVTILPSNTCNEYYNGRIRPSMFCAGKEEGGVDACQGDSGGPLSCFTGTRHELAGLVSWGVGCGRAKKPGVYTKVQEHMRWISEVMNDNILLEDDLTEEAEDKCGKQRHLNCDRTLGPAGISVSQGGRIQVDNVTESCPFSWPWMVSLQSNKKHYCSGALIHHRWVVTAKHCSISAKQDVAVLGLHDLNQKSSQTILVDDVISPMHDANFPPQSDLSLLRLSVPARLGPKVSPICVPEEDEELDDSWTCFTAGWGKTKATENINPSKLHQAKLTLVNETTCVEKWGDFVNNAHICSHPAGSASCTGDSGAPLFCQKRDTYFLFGVVSWGSWWCNEDKPAIFTRVPEYKSWIGVETDDQ</sequence>
<dbReference type="InterPro" id="IPR033116">
    <property type="entry name" value="TRYPSIN_SER"/>
</dbReference>
<dbReference type="FunFam" id="2.40.10.10:FF:000118">
    <property type="entry name" value="Chymotrypsinogen A"/>
    <property type="match status" value="1"/>
</dbReference>
<dbReference type="SUPFAM" id="SSF50494">
    <property type="entry name" value="Trypsin-like serine proteases"/>
    <property type="match status" value="2"/>
</dbReference>
<evidence type="ECO:0000256" key="5">
    <source>
        <dbReference type="RuleBase" id="RU363034"/>
    </source>
</evidence>
<evidence type="ECO:0000256" key="2">
    <source>
        <dbReference type="ARBA" id="ARBA00022801"/>
    </source>
</evidence>
<organism evidence="8 9">
    <name type="scientific">Austrofundulus limnaeus</name>
    <name type="common">Annual killifish</name>
    <dbReference type="NCBI Taxonomy" id="52670"/>
    <lineage>
        <taxon>Eukaryota</taxon>
        <taxon>Metazoa</taxon>
        <taxon>Chordata</taxon>
        <taxon>Craniata</taxon>
        <taxon>Vertebrata</taxon>
        <taxon>Euteleostomi</taxon>
        <taxon>Actinopterygii</taxon>
        <taxon>Neopterygii</taxon>
        <taxon>Teleostei</taxon>
        <taxon>Neoteleostei</taxon>
        <taxon>Acanthomorphata</taxon>
        <taxon>Ovalentaria</taxon>
        <taxon>Atherinomorphae</taxon>
        <taxon>Cyprinodontiformes</taxon>
        <taxon>Rivulidae</taxon>
        <taxon>Austrofundulus</taxon>
    </lineage>
</organism>
<evidence type="ECO:0000313" key="9">
    <source>
        <dbReference type="RefSeq" id="XP_013887661.1"/>
    </source>
</evidence>
<dbReference type="GO" id="GO:0006508">
    <property type="term" value="P:proteolysis"/>
    <property type="evidence" value="ECO:0007669"/>
    <property type="project" value="UniProtKB-KW"/>
</dbReference>
<dbReference type="AlphaFoldDB" id="A0A2I4D5Z0"/>
<dbReference type="PANTHER" id="PTHR24252">
    <property type="entry name" value="ACROSIN-RELATED"/>
    <property type="match status" value="1"/>
</dbReference>
<dbReference type="PROSITE" id="PS00135">
    <property type="entry name" value="TRYPSIN_SER"/>
    <property type="match status" value="1"/>
</dbReference>
<dbReference type="OrthoDB" id="546450at2759"/>
<dbReference type="PANTHER" id="PTHR24252:SF18">
    <property type="entry name" value="OVOCHYMASE 1"/>
    <property type="match status" value="1"/>
</dbReference>
<evidence type="ECO:0000259" key="7">
    <source>
        <dbReference type="PROSITE" id="PS50240"/>
    </source>
</evidence>
<dbReference type="InterPro" id="IPR001254">
    <property type="entry name" value="Trypsin_dom"/>
</dbReference>
<dbReference type="InterPro" id="IPR018114">
    <property type="entry name" value="TRYPSIN_HIS"/>
</dbReference>
<feature type="chain" id="PRO_5014143687" evidence="6">
    <location>
        <begin position="34"/>
        <end position="585"/>
    </location>
</feature>
<keyword evidence="6" id="KW-0732">Signal</keyword>
<keyword evidence="4" id="KW-1015">Disulfide bond</keyword>
<dbReference type="CTD" id="341350"/>
<dbReference type="Proteomes" id="UP000192220">
    <property type="component" value="Unplaced"/>
</dbReference>
<feature type="domain" description="Peptidase S1" evidence="7">
    <location>
        <begin position="351"/>
        <end position="583"/>
    </location>
</feature>
<evidence type="ECO:0000256" key="6">
    <source>
        <dbReference type="SAM" id="SignalP"/>
    </source>
</evidence>
<dbReference type="FunFam" id="2.40.10.10:FF:000003">
    <property type="entry name" value="Transmembrane serine protease 3"/>
    <property type="match status" value="1"/>
</dbReference>
<dbReference type="InterPro" id="IPR009003">
    <property type="entry name" value="Peptidase_S1_PA"/>
</dbReference>
<keyword evidence="8" id="KW-1185">Reference proteome</keyword>
<protein>
    <submittedName>
        <fullName evidence="9">Ovochymase-1 isoform X1</fullName>
    </submittedName>
</protein>
<dbReference type="Gene3D" id="2.40.10.10">
    <property type="entry name" value="Trypsin-like serine proteases"/>
    <property type="match status" value="2"/>
</dbReference>
<feature type="signal peptide" evidence="6">
    <location>
        <begin position="1"/>
        <end position="33"/>
    </location>
</feature>
<evidence type="ECO:0000313" key="8">
    <source>
        <dbReference type="Proteomes" id="UP000192220"/>
    </source>
</evidence>
<dbReference type="STRING" id="52670.A0A2I4D5Z0"/>
<gene>
    <name evidence="9" type="primary">ovch1</name>
</gene>
<keyword evidence="3 5" id="KW-0720">Serine protease</keyword>
<accession>A0A2I4D5Z0</accession>
<evidence type="ECO:0000256" key="3">
    <source>
        <dbReference type="ARBA" id="ARBA00022825"/>
    </source>
</evidence>
<evidence type="ECO:0000256" key="4">
    <source>
        <dbReference type="ARBA" id="ARBA00023157"/>
    </source>
</evidence>
<dbReference type="InterPro" id="IPR001314">
    <property type="entry name" value="Peptidase_S1A"/>
</dbReference>
<dbReference type="GO" id="GO:0004252">
    <property type="term" value="F:serine-type endopeptidase activity"/>
    <property type="evidence" value="ECO:0007669"/>
    <property type="project" value="InterPro"/>
</dbReference>
<feature type="domain" description="Peptidase S1" evidence="7">
    <location>
        <begin position="84"/>
        <end position="314"/>
    </location>
</feature>
<dbReference type="RefSeq" id="XP_013887661.1">
    <property type="nucleotide sequence ID" value="XM_014032207.1"/>
</dbReference>
<keyword evidence="2 5" id="KW-0378">Hydrolase</keyword>
<proteinExistence type="predicted"/>
<dbReference type="InterPro" id="IPR043504">
    <property type="entry name" value="Peptidase_S1_PA_chymotrypsin"/>
</dbReference>
<dbReference type="CDD" id="cd00190">
    <property type="entry name" value="Tryp_SPc"/>
    <property type="match status" value="2"/>
</dbReference>
<name>A0A2I4D5Z0_AUSLI</name>
<dbReference type="InParanoid" id="A0A2I4D5Z0"/>
<dbReference type="PROSITE" id="PS50240">
    <property type="entry name" value="TRYPSIN_DOM"/>
    <property type="match status" value="2"/>
</dbReference>
<dbReference type="PROSITE" id="PS00134">
    <property type="entry name" value="TRYPSIN_HIS"/>
    <property type="match status" value="1"/>
</dbReference>